<name>W2MPD3_PHYNI</name>
<dbReference type="EMBL" id="KI694948">
    <property type="protein sequence ID" value="ETM38165.1"/>
    <property type="molecule type" value="Genomic_DNA"/>
</dbReference>
<dbReference type="AlphaFoldDB" id="W2MPD3"/>
<gene>
    <name evidence="1" type="ORF">L914_15461</name>
</gene>
<organism evidence="1">
    <name type="scientific">Phytophthora nicotianae</name>
    <name type="common">Potato buckeye rot agent</name>
    <name type="synonym">Phytophthora parasitica</name>
    <dbReference type="NCBI Taxonomy" id="4792"/>
    <lineage>
        <taxon>Eukaryota</taxon>
        <taxon>Sar</taxon>
        <taxon>Stramenopiles</taxon>
        <taxon>Oomycota</taxon>
        <taxon>Peronosporomycetes</taxon>
        <taxon>Peronosporales</taxon>
        <taxon>Peronosporaceae</taxon>
        <taxon>Phytophthora</taxon>
    </lineage>
</organism>
<sequence>MRLLQLTTADALTLCSTMLRLKLAIVLLSQS</sequence>
<reference evidence="1" key="1">
    <citation type="submission" date="2013-11" db="EMBL/GenBank/DDBJ databases">
        <title>The Genome Sequence of Phytophthora parasitica IAC_01/95.</title>
        <authorList>
            <consortium name="The Broad Institute Genomics Platform"/>
            <person name="Russ C."/>
            <person name="Tyler B."/>
            <person name="Panabieres F."/>
            <person name="Shan W."/>
            <person name="Tripathy S."/>
            <person name="Grunwald N."/>
            <person name="Machado M."/>
            <person name="Johnson C.S."/>
            <person name="Arredondo F."/>
            <person name="Hong C."/>
            <person name="Coffey M."/>
            <person name="Young S.K."/>
            <person name="Zeng Q."/>
            <person name="Gargeya S."/>
            <person name="Fitzgerald M."/>
            <person name="Abouelleil A."/>
            <person name="Alvarado L."/>
            <person name="Chapman S.B."/>
            <person name="Gainer-Dewar J."/>
            <person name="Goldberg J."/>
            <person name="Griggs A."/>
            <person name="Gujja S."/>
            <person name="Hansen M."/>
            <person name="Howarth C."/>
            <person name="Imamovic A."/>
            <person name="Ireland A."/>
            <person name="Larimer J."/>
            <person name="McCowan C."/>
            <person name="Murphy C."/>
            <person name="Pearson M."/>
            <person name="Poon T.W."/>
            <person name="Priest M."/>
            <person name="Roberts A."/>
            <person name="Saif S."/>
            <person name="Shea T."/>
            <person name="Sykes S."/>
            <person name="Wortman J."/>
            <person name="Nusbaum C."/>
            <person name="Birren B."/>
        </authorList>
    </citation>
    <scope>NUCLEOTIDE SEQUENCE [LARGE SCALE GENOMIC DNA]</scope>
    <source>
        <strain evidence="1">IAC_01/95</strain>
    </source>
</reference>
<accession>W2MPD3</accession>
<evidence type="ECO:0000313" key="1">
    <source>
        <dbReference type="EMBL" id="ETM38165.1"/>
    </source>
</evidence>
<proteinExistence type="predicted"/>
<protein>
    <submittedName>
        <fullName evidence="1">Uncharacterized protein</fullName>
    </submittedName>
</protein>
<dbReference type="Proteomes" id="UP000054532">
    <property type="component" value="Unassembled WGS sequence"/>
</dbReference>